<dbReference type="EMBL" id="LFZX01000029">
    <property type="protein sequence ID" value="KNC68263.1"/>
    <property type="molecule type" value="Genomic_DNA"/>
</dbReference>
<evidence type="ECO:0008006" key="3">
    <source>
        <dbReference type="Google" id="ProtNLM"/>
    </source>
</evidence>
<dbReference type="Pfam" id="PF16108">
    <property type="entry name" value="DUF4826"/>
    <property type="match status" value="1"/>
</dbReference>
<comment type="caution">
    <text evidence="1">The sequence shown here is derived from an EMBL/GenBank/DDBJ whole genome shotgun (WGS) entry which is preliminary data.</text>
</comment>
<dbReference type="Proteomes" id="UP000036850">
    <property type="component" value="Unassembled WGS sequence"/>
</dbReference>
<dbReference type="PATRIC" id="fig|43658.6.peg.5269"/>
<sequence length="144" mass="16113">MTKDNTQMSKEEQQKMLAQWQHTSLQTAQKYLAEKGIVGINIQASESRILPPICGVWKIKDNKGKGYWVVSGKVPTDAMPVSGAVDARAALKHFSYQWQIKADKILGAEHPDPTQAEYANFLIHHAHGVYDLANREQLWANVAS</sequence>
<name>A0A0L0EWP1_9GAMM</name>
<evidence type="ECO:0000313" key="2">
    <source>
        <dbReference type="Proteomes" id="UP000036850"/>
    </source>
</evidence>
<reference evidence="2" key="1">
    <citation type="submission" date="2015-07" db="EMBL/GenBank/DDBJ databases">
        <title>Draft genome sequence of a Pseudoalteromonas rubra strain, OCN096, isolated from Kaneohe Bay, Oahu, Hawaii.</title>
        <authorList>
            <person name="Beurmann S."/>
            <person name="Ushijima B."/>
            <person name="Belcaid M."/>
            <person name="Callahan S.M."/>
            <person name="Aeby G.S."/>
        </authorList>
    </citation>
    <scope>NUCLEOTIDE SEQUENCE [LARGE SCALE GENOMIC DNA]</scope>
    <source>
        <strain evidence="2">OCN096</strain>
    </source>
</reference>
<dbReference type="InterPro" id="IPR032251">
    <property type="entry name" value="DUF4826"/>
</dbReference>
<evidence type="ECO:0000313" key="1">
    <source>
        <dbReference type="EMBL" id="KNC68263.1"/>
    </source>
</evidence>
<protein>
    <recommendedName>
        <fullName evidence="3">DUF4826 domain-containing protein</fullName>
    </recommendedName>
</protein>
<accession>A0A0L0EWP1</accession>
<proteinExistence type="predicted"/>
<gene>
    <name evidence="1" type="ORF">AC626_05805</name>
</gene>
<dbReference type="OrthoDB" id="3078260at2"/>
<dbReference type="AlphaFoldDB" id="A0A0L0EWP1"/>
<organism evidence="1 2">
    <name type="scientific">Pseudoalteromonas rubra</name>
    <dbReference type="NCBI Taxonomy" id="43658"/>
    <lineage>
        <taxon>Bacteria</taxon>
        <taxon>Pseudomonadati</taxon>
        <taxon>Pseudomonadota</taxon>
        <taxon>Gammaproteobacteria</taxon>
        <taxon>Alteromonadales</taxon>
        <taxon>Pseudoalteromonadaceae</taxon>
        <taxon>Pseudoalteromonas</taxon>
    </lineage>
</organism>